<sequence>MFFYERIPNTANRRFPDPVSMARNPSFIASTRQGFLQGYLGDPPGTLAESGPSPDVPIHLTNISKLSLPQSGALALVKI</sequence>
<name>A0A3E0JBF0_9BACI</name>
<dbReference type="AlphaFoldDB" id="A0A3E0JBF0"/>
<keyword evidence="2" id="KW-1185">Reference proteome</keyword>
<dbReference type="EMBL" id="QUAE01000003">
    <property type="protein sequence ID" value="REJ10114.1"/>
    <property type="molecule type" value="Genomic_DNA"/>
</dbReference>
<organism evidence="1 2">
    <name type="scientific">Halobacillus trueperi</name>
    <dbReference type="NCBI Taxonomy" id="156205"/>
    <lineage>
        <taxon>Bacteria</taxon>
        <taxon>Bacillati</taxon>
        <taxon>Bacillota</taxon>
        <taxon>Bacilli</taxon>
        <taxon>Bacillales</taxon>
        <taxon>Bacillaceae</taxon>
        <taxon>Halobacillus</taxon>
    </lineage>
</organism>
<evidence type="ECO:0000313" key="2">
    <source>
        <dbReference type="Proteomes" id="UP000256305"/>
    </source>
</evidence>
<proteinExistence type="predicted"/>
<accession>A0A3E0JBF0</accession>
<evidence type="ECO:0000313" key="1">
    <source>
        <dbReference type="EMBL" id="REJ10114.1"/>
    </source>
</evidence>
<protein>
    <submittedName>
        <fullName evidence="1">Uncharacterized protein</fullName>
    </submittedName>
</protein>
<reference evidence="1 2" key="1">
    <citation type="submission" date="2018-08" db="EMBL/GenBank/DDBJ databases">
        <title>Genome sequence of Halobacillus trueperi KCTC 3686.</title>
        <authorList>
            <person name="Cho K.H."/>
            <person name="Kwak M.-J."/>
            <person name="Kim B.-Y."/>
            <person name="Chun J."/>
        </authorList>
    </citation>
    <scope>NUCLEOTIDE SEQUENCE [LARGE SCALE GENOMIC DNA]</scope>
    <source>
        <strain evidence="1 2">KCTC 3686</strain>
    </source>
</reference>
<gene>
    <name evidence="1" type="ORF">DYE48_05230</name>
</gene>
<comment type="caution">
    <text evidence="1">The sequence shown here is derived from an EMBL/GenBank/DDBJ whole genome shotgun (WGS) entry which is preliminary data.</text>
</comment>
<dbReference type="Proteomes" id="UP000256305">
    <property type="component" value="Unassembled WGS sequence"/>
</dbReference>